<dbReference type="Proteomes" id="UP000701680">
    <property type="component" value="Unassembled WGS sequence"/>
</dbReference>
<name>A0A850HNZ6_9FIRM</name>
<gene>
    <name evidence="10" type="ORF">G5A66_11250</name>
    <name evidence="9" type="ORF">G5A75_11150</name>
</gene>
<feature type="transmembrane region" description="Helical" evidence="7">
    <location>
        <begin position="185"/>
        <end position="206"/>
    </location>
</feature>
<dbReference type="RefSeq" id="WP_101694747.1">
    <property type="nucleotide sequence ID" value="NZ_JAAITX010000009.1"/>
</dbReference>
<reference evidence="10" key="2">
    <citation type="submission" date="2020-02" db="EMBL/GenBank/DDBJ databases">
        <authorList>
            <person name="Littmann E."/>
            <person name="Sorbara M."/>
        </authorList>
    </citation>
    <scope>NUCLEOTIDE SEQUENCE</scope>
    <source>
        <strain evidence="10">MSK.17.11</strain>
        <strain evidence="9">MSK.17.38</strain>
    </source>
</reference>
<evidence type="ECO:0000256" key="5">
    <source>
        <dbReference type="ARBA" id="ARBA00022989"/>
    </source>
</evidence>
<dbReference type="AlphaFoldDB" id="A0A850HNZ6"/>
<dbReference type="EMBL" id="JAAIUO010000009">
    <property type="protein sequence ID" value="NSK15400.1"/>
    <property type="molecule type" value="Genomic_DNA"/>
</dbReference>
<dbReference type="EMBL" id="JAAITX010000009">
    <property type="protein sequence ID" value="NVH59197.1"/>
    <property type="molecule type" value="Genomic_DNA"/>
</dbReference>
<evidence type="ECO:0000256" key="7">
    <source>
        <dbReference type="SAM" id="Phobius"/>
    </source>
</evidence>
<keyword evidence="11" id="KW-1185">Reference proteome</keyword>
<comment type="similarity">
    <text evidence="2">Belongs to the CpsC/CapA family.</text>
</comment>
<evidence type="ECO:0000313" key="12">
    <source>
        <dbReference type="Proteomes" id="UP000701680"/>
    </source>
</evidence>
<dbReference type="Proteomes" id="UP000528555">
    <property type="component" value="Unassembled WGS sequence"/>
</dbReference>
<evidence type="ECO:0000313" key="11">
    <source>
        <dbReference type="Proteomes" id="UP000528555"/>
    </source>
</evidence>
<dbReference type="GO" id="GO:0004713">
    <property type="term" value="F:protein tyrosine kinase activity"/>
    <property type="evidence" value="ECO:0007669"/>
    <property type="project" value="TreeGrafter"/>
</dbReference>
<sequence>MNERIEAAKMEREEMEIDLLEIARLLWHKAWVILLCLIIGAGAFGAYTKFLVTPKYTASSMIYILGETTSITSVADIQLGTQLTGDFTTLAKSRPVLEEVIEKENLDMSYGELSAAVTIENLPDTHILKISATDTDAEQAKKISNAMAEATAETIANVMATERPSIAEKALKPSAPSSPNFMKNLLMGGLIGAAFAMAVIIIRHLLDDTIKTEEDVRKYLKLNTLASIPMEKKLKHKGKAA</sequence>
<comment type="caution">
    <text evidence="10">The sequence shown here is derived from an EMBL/GenBank/DDBJ whole genome shotgun (WGS) entry which is preliminary data.</text>
</comment>
<reference evidence="11 12" key="1">
    <citation type="journal article" date="2020" name="Cell Host Microbe">
        <title>Functional and Genomic Variation between Human-Derived Isolates of Lachnospiraceae Reveals Inter- and Intra-Species Diversity.</title>
        <authorList>
            <person name="Sorbara M.T."/>
            <person name="Littmann E.R."/>
            <person name="Fontana E."/>
            <person name="Moody T.U."/>
            <person name="Kohout C.E."/>
            <person name="Gjonbalaj M."/>
            <person name="Eaton V."/>
            <person name="Seok R."/>
            <person name="Leiner I.M."/>
            <person name="Pamer E.G."/>
        </authorList>
    </citation>
    <scope>NUCLEOTIDE SEQUENCE [LARGE SCALE GENOMIC DNA]</scope>
    <source>
        <strain evidence="10 11">MSK.17.11</strain>
        <strain evidence="9 12">MSK.17.38</strain>
    </source>
</reference>
<dbReference type="PANTHER" id="PTHR32309:SF13">
    <property type="entry name" value="FERRIC ENTEROBACTIN TRANSPORT PROTEIN FEPE"/>
    <property type="match status" value="1"/>
</dbReference>
<evidence type="ECO:0000256" key="6">
    <source>
        <dbReference type="ARBA" id="ARBA00023136"/>
    </source>
</evidence>
<dbReference type="OrthoDB" id="2360475at2"/>
<protein>
    <submittedName>
        <fullName evidence="10">Polysaccharide export protein</fullName>
    </submittedName>
</protein>
<feature type="transmembrane region" description="Helical" evidence="7">
    <location>
        <begin position="30"/>
        <end position="52"/>
    </location>
</feature>
<dbReference type="Pfam" id="PF02706">
    <property type="entry name" value="Wzz"/>
    <property type="match status" value="1"/>
</dbReference>
<keyword evidence="3" id="KW-1003">Cell membrane</keyword>
<keyword evidence="4 7" id="KW-0812">Transmembrane</keyword>
<evidence type="ECO:0000256" key="2">
    <source>
        <dbReference type="ARBA" id="ARBA00006683"/>
    </source>
</evidence>
<accession>A0A850HNZ6</accession>
<evidence type="ECO:0000256" key="3">
    <source>
        <dbReference type="ARBA" id="ARBA00022475"/>
    </source>
</evidence>
<organism evidence="10 11">
    <name type="scientific">Dorea phocaeensis</name>
    <dbReference type="NCBI Taxonomy" id="2040291"/>
    <lineage>
        <taxon>Bacteria</taxon>
        <taxon>Bacillati</taxon>
        <taxon>Bacillota</taxon>
        <taxon>Clostridia</taxon>
        <taxon>Lachnospirales</taxon>
        <taxon>Lachnospiraceae</taxon>
        <taxon>Dorea</taxon>
    </lineage>
</organism>
<comment type="subcellular location">
    <subcellularLocation>
        <location evidence="1">Cell membrane</location>
        <topology evidence="1">Multi-pass membrane protein</topology>
    </subcellularLocation>
</comment>
<dbReference type="InterPro" id="IPR003856">
    <property type="entry name" value="LPS_length_determ_N"/>
</dbReference>
<evidence type="ECO:0000256" key="4">
    <source>
        <dbReference type="ARBA" id="ARBA00022692"/>
    </source>
</evidence>
<keyword evidence="5 7" id="KW-1133">Transmembrane helix</keyword>
<evidence type="ECO:0000259" key="8">
    <source>
        <dbReference type="Pfam" id="PF02706"/>
    </source>
</evidence>
<evidence type="ECO:0000256" key="1">
    <source>
        <dbReference type="ARBA" id="ARBA00004651"/>
    </source>
</evidence>
<proteinExistence type="inferred from homology"/>
<dbReference type="GO" id="GO:0005886">
    <property type="term" value="C:plasma membrane"/>
    <property type="evidence" value="ECO:0007669"/>
    <property type="project" value="UniProtKB-SubCell"/>
</dbReference>
<dbReference type="InterPro" id="IPR050445">
    <property type="entry name" value="Bact_polysacc_biosynth/exp"/>
</dbReference>
<keyword evidence="6 7" id="KW-0472">Membrane</keyword>
<evidence type="ECO:0000313" key="10">
    <source>
        <dbReference type="EMBL" id="NVH59197.1"/>
    </source>
</evidence>
<evidence type="ECO:0000313" key="9">
    <source>
        <dbReference type="EMBL" id="NSK15400.1"/>
    </source>
</evidence>
<feature type="domain" description="Polysaccharide chain length determinant N-terminal" evidence="8">
    <location>
        <begin position="16"/>
        <end position="103"/>
    </location>
</feature>
<dbReference type="PANTHER" id="PTHR32309">
    <property type="entry name" value="TYROSINE-PROTEIN KINASE"/>
    <property type="match status" value="1"/>
</dbReference>